<keyword evidence="3" id="KW-0227">DNA damage</keyword>
<evidence type="ECO:0000259" key="6">
    <source>
        <dbReference type="Pfam" id="PF07522"/>
    </source>
</evidence>
<gene>
    <name evidence="7" type="ORF">HK097_008742</name>
</gene>
<dbReference type="Pfam" id="PF07522">
    <property type="entry name" value="DRMBL"/>
    <property type="match status" value="1"/>
</dbReference>
<protein>
    <recommendedName>
        <fullName evidence="6">DNA repair metallo-beta-lactamase domain-containing protein</fullName>
    </recommendedName>
</protein>
<dbReference type="GO" id="GO:0006303">
    <property type="term" value="P:double-strand break repair via nonhomologous end joining"/>
    <property type="evidence" value="ECO:0007669"/>
    <property type="project" value="TreeGrafter"/>
</dbReference>
<evidence type="ECO:0000313" key="7">
    <source>
        <dbReference type="EMBL" id="KAJ3050302.1"/>
    </source>
</evidence>
<dbReference type="InterPro" id="IPR011084">
    <property type="entry name" value="DRMBL"/>
</dbReference>
<comment type="similarity">
    <text evidence="2">Belongs to the DNA repair metallo-beta-lactamase (DRMBL) family.</text>
</comment>
<evidence type="ECO:0000256" key="4">
    <source>
        <dbReference type="ARBA" id="ARBA00023204"/>
    </source>
</evidence>
<dbReference type="SUPFAM" id="SSF56281">
    <property type="entry name" value="Metallo-hydrolase/oxidoreductase"/>
    <property type="match status" value="1"/>
</dbReference>
<evidence type="ECO:0000256" key="2">
    <source>
        <dbReference type="ARBA" id="ARBA00010304"/>
    </source>
</evidence>
<proteinExistence type="inferred from homology"/>
<evidence type="ECO:0000256" key="1">
    <source>
        <dbReference type="ARBA" id="ARBA00004123"/>
    </source>
</evidence>
<evidence type="ECO:0000313" key="8">
    <source>
        <dbReference type="Proteomes" id="UP001212841"/>
    </source>
</evidence>
<dbReference type="GO" id="GO:0036297">
    <property type="term" value="P:interstrand cross-link repair"/>
    <property type="evidence" value="ECO:0007669"/>
    <property type="project" value="TreeGrafter"/>
</dbReference>
<feature type="domain" description="DNA repair metallo-beta-lactamase" evidence="6">
    <location>
        <begin position="275"/>
        <end position="359"/>
    </location>
</feature>
<keyword evidence="5" id="KW-0539">Nucleus</keyword>
<dbReference type="EMBL" id="JADGJD010000530">
    <property type="protein sequence ID" value="KAJ3050302.1"/>
    <property type="molecule type" value="Genomic_DNA"/>
</dbReference>
<name>A0AAD5X532_9FUNG</name>
<dbReference type="AlphaFoldDB" id="A0AAD5X532"/>
<sequence>MFVVDAFKYKNPAYVYFLSHFHADHYTGINKNWPSGAIHCSQITARLLISQLEVPPELVVALPLNQRIDLGNDCYVRFMDANHCPGAVVLLFDLPAESDSHNGRRRIVHCGDFRYHPSMKEWEGWGEDPPGVVEEVMLDTTYCNARFKFPTQDVVTSAIGKLIAERCAEDTSHSADGASHCRQKTLVVIATYTIGKEKVLLEVSRSLNNISIVVTQEKKAILEQLDLPYIDIFSTDIGASNVHVVSWGKLGEMAPGGWRFLPNWSFCGEFFDWVNSLIVDPDDRYTRFIGVVPTGWTHDFQKRYGTGALYHEQTKPNQPTDSPSFQTYEVPYSEHSNFEELRLFIEFLKPARVTPTVVPKAGNPTKFSNMFRDLVDSRRSHAKGIQGLFGSKVNRMMLSHLARVLS</sequence>
<keyword evidence="4" id="KW-0234">DNA repair</keyword>
<dbReference type="PANTHER" id="PTHR23240">
    <property type="entry name" value="DNA CROSS-LINK REPAIR PROTEIN PSO2/SNM1-RELATED"/>
    <property type="match status" value="1"/>
</dbReference>
<dbReference type="CDD" id="cd16273">
    <property type="entry name" value="SNM1A-1C-like_MBL-fold"/>
    <property type="match status" value="1"/>
</dbReference>
<keyword evidence="8" id="KW-1185">Reference proteome</keyword>
<dbReference type="InterPro" id="IPR036866">
    <property type="entry name" value="RibonucZ/Hydroxyglut_hydro"/>
</dbReference>
<dbReference type="Gene3D" id="3.60.15.10">
    <property type="entry name" value="Ribonuclease Z/Hydroxyacylglutathione hydrolase-like"/>
    <property type="match status" value="1"/>
</dbReference>
<comment type="subcellular location">
    <subcellularLocation>
        <location evidence="1">Nucleus</location>
    </subcellularLocation>
</comment>
<evidence type="ECO:0000256" key="5">
    <source>
        <dbReference type="ARBA" id="ARBA00023242"/>
    </source>
</evidence>
<dbReference type="Gene3D" id="3.40.50.12650">
    <property type="match status" value="1"/>
</dbReference>
<dbReference type="GO" id="GO:0003684">
    <property type="term" value="F:damaged DNA binding"/>
    <property type="evidence" value="ECO:0007669"/>
    <property type="project" value="TreeGrafter"/>
</dbReference>
<comment type="caution">
    <text evidence="7">The sequence shown here is derived from an EMBL/GenBank/DDBJ whole genome shotgun (WGS) entry which is preliminary data.</text>
</comment>
<reference evidence="7" key="1">
    <citation type="submission" date="2020-05" db="EMBL/GenBank/DDBJ databases">
        <title>Phylogenomic resolution of chytrid fungi.</title>
        <authorList>
            <person name="Stajich J.E."/>
            <person name="Amses K."/>
            <person name="Simmons R."/>
            <person name="Seto K."/>
            <person name="Myers J."/>
            <person name="Bonds A."/>
            <person name="Quandt C.A."/>
            <person name="Barry K."/>
            <person name="Liu P."/>
            <person name="Grigoriev I."/>
            <person name="Longcore J.E."/>
            <person name="James T.Y."/>
        </authorList>
    </citation>
    <scope>NUCLEOTIDE SEQUENCE</scope>
    <source>
        <strain evidence="7">JEL0318</strain>
    </source>
</reference>
<accession>A0AAD5X532</accession>
<dbReference type="GO" id="GO:0035312">
    <property type="term" value="F:5'-3' DNA exonuclease activity"/>
    <property type="evidence" value="ECO:0007669"/>
    <property type="project" value="TreeGrafter"/>
</dbReference>
<dbReference type="GO" id="GO:0005634">
    <property type="term" value="C:nucleus"/>
    <property type="evidence" value="ECO:0007669"/>
    <property type="project" value="UniProtKB-SubCell"/>
</dbReference>
<evidence type="ECO:0000256" key="3">
    <source>
        <dbReference type="ARBA" id="ARBA00022763"/>
    </source>
</evidence>
<dbReference type="PANTHER" id="PTHR23240:SF35">
    <property type="entry name" value="DNA REPAIR METALLO-BETA-LACTAMASE FAMILY PROTEIN-RELATED"/>
    <property type="match status" value="1"/>
</dbReference>
<organism evidence="7 8">
    <name type="scientific">Rhizophlyctis rosea</name>
    <dbReference type="NCBI Taxonomy" id="64517"/>
    <lineage>
        <taxon>Eukaryota</taxon>
        <taxon>Fungi</taxon>
        <taxon>Fungi incertae sedis</taxon>
        <taxon>Chytridiomycota</taxon>
        <taxon>Chytridiomycota incertae sedis</taxon>
        <taxon>Chytridiomycetes</taxon>
        <taxon>Rhizophlyctidales</taxon>
        <taxon>Rhizophlyctidaceae</taxon>
        <taxon>Rhizophlyctis</taxon>
    </lineage>
</organism>
<dbReference type="Proteomes" id="UP001212841">
    <property type="component" value="Unassembled WGS sequence"/>
</dbReference>